<sequence length="143" mass="17074">MVDMALHRNLSIHVYTATSLDMGKHILDDHIFRDKAMGNHSEDISSYMALYKDHKLQSSLFHSGYGHKILRISFCKFYSFRKGHHHIHDHKAYLSCKIQYTCRDNLFGNNCHIFHYIYVRRRAWHHSVQCKLLSIYQNHNVKE</sequence>
<gene>
    <name evidence="1" type="ORF">CGI_10006233</name>
</gene>
<evidence type="ECO:0000313" key="1">
    <source>
        <dbReference type="EMBL" id="EKC20358.1"/>
    </source>
</evidence>
<reference evidence="1" key="1">
    <citation type="journal article" date="2012" name="Nature">
        <title>The oyster genome reveals stress adaptation and complexity of shell formation.</title>
        <authorList>
            <person name="Zhang G."/>
            <person name="Fang X."/>
            <person name="Guo X."/>
            <person name="Li L."/>
            <person name="Luo R."/>
            <person name="Xu F."/>
            <person name="Yang P."/>
            <person name="Zhang L."/>
            <person name="Wang X."/>
            <person name="Qi H."/>
            <person name="Xiong Z."/>
            <person name="Que H."/>
            <person name="Xie Y."/>
            <person name="Holland P.W."/>
            <person name="Paps J."/>
            <person name="Zhu Y."/>
            <person name="Wu F."/>
            <person name="Chen Y."/>
            <person name="Wang J."/>
            <person name="Peng C."/>
            <person name="Meng J."/>
            <person name="Yang L."/>
            <person name="Liu J."/>
            <person name="Wen B."/>
            <person name="Zhang N."/>
            <person name="Huang Z."/>
            <person name="Zhu Q."/>
            <person name="Feng Y."/>
            <person name="Mount A."/>
            <person name="Hedgecock D."/>
            <person name="Xu Z."/>
            <person name="Liu Y."/>
            <person name="Domazet-Loso T."/>
            <person name="Du Y."/>
            <person name="Sun X."/>
            <person name="Zhang S."/>
            <person name="Liu B."/>
            <person name="Cheng P."/>
            <person name="Jiang X."/>
            <person name="Li J."/>
            <person name="Fan D."/>
            <person name="Wang W."/>
            <person name="Fu W."/>
            <person name="Wang T."/>
            <person name="Wang B."/>
            <person name="Zhang J."/>
            <person name="Peng Z."/>
            <person name="Li Y."/>
            <person name="Li N."/>
            <person name="Wang J."/>
            <person name="Chen M."/>
            <person name="He Y."/>
            <person name="Tan F."/>
            <person name="Song X."/>
            <person name="Zheng Q."/>
            <person name="Huang R."/>
            <person name="Yang H."/>
            <person name="Du X."/>
            <person name="Chen L."/>
            <person name="Yang M."/>
            <person name="Gaffney P.M."/>
            <person name="Wang S."/>
            <person name="Luo L."/>
            <person name="She Z."/>
            <person name="Ming Y."/>
            <person name="Huang W."/>
            <person name="Zhang S."/>
            <person name="Huang B."/>
            <person name="Zhang Y."/>
            <person name="Qu T."/>
            <person name="Ni P."/>
            <person name="Miao G."/>
            <person name="Wang J."/>
            <person name="Wang Q."/>
            <person name="Steinberg C.E."/>
            <person name="Wang H."/>
            <person name="Li N."/>
            <person name="Qian L."/>
            <person name="Zhang G."/>
            <person name="Li Y."/>
            <person name="Yang H."/>
            <person name="Liu X."/>
            <person name="Wang J."/>
            <person name="Yin Y."/>
            <person name="Wang J."/>
        </authorList>
    </citation>
    <scope>NUCLEOTIDE SEQUENCE [LARGE SCALE GENOMIC DNA]</scope>
    <source>
        <strain evidence="1">05x7-T-G4-1.051#20</strain>
    </source>
</reference>
<protein>
    <submittedName>
        <fullName evidence="1">Uncharacterized protein</fullName>
    </submittedName>
</protein>
<dbReference type="EMBL" id="JH817745">
    <property type="protein sequence ID" value="EKC20358.1"/>
    <property type="molecule type" value="Genomic_DNA"/>
</dbReference>
<dbReference type="InParanoid" id="K1PFF8"/>
<dbReference type="HOGENOM" id="CLU_1808080_0_0_1"/>
<dbReference type="AlphaFoldDB" id="K1PFF8"/>
<proteinExistence type="predicted"/>
<organism evidence="1">
    <name type="scientific">Magallana gigas</name>
    <name type="common">Pacific oyster</name>
    <name type="synonym">Crassostrea gigas</name>
    <dbReference type="NCBI Taxonomy" id="29159"/>
    <lineage>
        <taxon>Eukaryota</taxon>
        <taxon>Metazoa</taxon>
        <taxon>Spiralia</taxon>
        <taxon>Lophotrochozoa</taxon>
        <taxon>Mollusca</taxon>
        <taxon>Bivalvia</taxon>
        <taxon>Autobranchia</taxon>
        <taxon>Pteriomorphia</taxon>
        <taxon>Ostreida</taxon>
        <taxon>Ostreoidea</taxon>
        <taxon>Ostreidae</taxon>
        <taxon>Magallana</taxon>
    </lineage>
</organism>
<accession>K1PFF8</accession>
<name>K1PFF8_MAGGI</name>